<reference evidence="3 4" key="1">
    <citation type="submission" date="2017-01" db="EMBL/GenBank/DDBJ databases">
        <authorList>
            <person name="Varghese N."/>
            <person name="Submissions S."/>
        </authorList>
    </citation>
    <scope>NUCLEOTIDE SEQUENCE [LARGE SCALE GENOMIC DNA]</scope>
    <source>
        <strain evidence="3 4">DSM 2061</strain>
    </source>
</reference>
<evidence type="ECO:0000313" key="4">
    <source>
        <dbReference type="Proteomes" id="UP000185728"/>
    </source>
</evidence>
<gene>
    <name evidence="3" type="ORF">SAMN05421766_10765</name>
</gene>
<proteinExistence type="inferred from homology"/>
<dbReference type="RefSeq" id="WP_076456731.1">
    <property type="nucleotide sequence ID" value="NZ_FTOB01000007.1"/>
</dbReference>
<dbReference type="EMBL" id="FTOB01000007">
    <property type="protein sequence ID" value="SIT02304.1"/>
    <property type="molecule type" value="Genomic_DNA"/>
</dbReference>
<dbReference type="SUPFAM" id="SSF53850">
    <property type="entry name" value="Periplasmic binding protein-like II"/>
    <property type="match status" value="1"/>
</dbReference>
<evidence type="ECO:0000256" key="2">
    <source>
        <dbReference type="ARBA" id="ARBA00008520"/>
    </source>
</evidence>
<comment type="caution">
    <text evidence="3">The sequence shown here is derived from an EMBL/GenBank/DDBJ whole genome shotgun (WGS) entry which is preliminary data.</text>
</comment>
<protein>
    <submittedName>
        <fullName evidence="3">Carbohydrate ABC transporter substrate-binding protein, CUT1 family</fullName>
    </submittedName>
</protein>
<sequence length="379" mass="42537">MNTDKVQLKGITWDHSRGFTSAVATAQRFHELNPDVEIIWEKRSLQAFADEPINELAKRYDLLIIDHPWAGFAARTGVIIPLNDHLPKAYLEDQRNNSVGKSHESYCFDGYQSALAIDAATPVAASREDLLPDIPQTWDDLIDLAKEGRVAIPGIPQDTLMSFYMVCCTLGEDVALSTEHFVTEKIGIKALEMLRELGRYIADECYDMNPIAVYEAMTLDDTYSYSPFAYGYTNYSRNGYARKRLKFHDMVAIDGQKLITTLGGTGLAISSSSKHQEKALEYAAYVASPETQTGVFFDNGGQPGHRSAWVNKETNTVCKDFFKDTLPALDRAFLRPRYHGHMYFQDNAGAPIRAYMKNGGDAKEVLDTLNKLYIKSLKI</sequence>
<dbReference type="Pfam" id="PF13416">
    <property type="entry name" value="SBP_bac_8"/>
    <property type="match status" value="1"/>
</dbReference>
<evidence type="ECO:0000313" key="3">
    <source>
        <dbReference type="EMBL" id="SIT02304.1"/>
    </source>
</evidence>
<comment type="subcellular location">
    <subcellularLocation>
        <location evidence="1">Periplasm</location>
    </subcellularLocation>
</comment>
<dbReference type="InterPro" id="IPR006059">
    <property type="entry name" value="SBP"/>
</dbReference>
<dbReference type="Gene3D" id="3.40.190.10">
    <property type="entry name" value="Periplasmic binding protein-like II"/>
    <property type="match status" value="1"/>
</dbReference>
<name>A0ABY1L4D1_9FLAO</name>
<dbReference type="PANTHER" id="PTHR43649">
    <property type="entry name" value="ARABINOSE-BINDING PROTEIN-RELATED"/>
    <property type="match status" value="1"/>
</dbReference>
<dbReference type="InterPro" id="IPR050490">
    <property type="entry name" value="Bact_solute-bd_prot1"/>
</dbReference>
<organism evidence="3 4">
    <name type="scientific">Zobellia uliginosa</name>
    <dbReference type="NCBI Taxonomy" id="143224"/>
    <lineage>
        <taxon>Bacteria</taxon>
        <taxon>Pseudomonadati</taxon>
        <taxon>Bacteroidota</taxon>
        <taxon>Flavobacteriia</taxon>
        <taxon>Flavobacteriales</taxon>
        <taxon>Flavobacteriaceae</taxon>
        <taxon>Zobellia</taxon>
    </lineage>
</organism>
<comment type="similarity">
    <text evidence="2">Belongs to the bacterial solute-binding protein 1 family.</text>
</comment>
<dbReference type="Proteomes" id="UP000185728">
    <property type="component" value="Unassembled WGS sequence"/>
</dbReference>
<evidence type="ECO:0000256" key="1">
    <source>
        <dbReference type="ARBA" id="ARBA00004418"/>
    </source>
</evidence>
<accession>A0ABY1L4D1</accession>
<dbReference type="PANTHER" id="PTHR43649:SF12">
    <property type="entry name" value="DIACETYLCHITOBIOSE BINDING PROTEIN DASA"/>
    <property type="match status" value="1"/>
</dbReference>
<keyword evidence="4" id="KW-1185">Reference proteome</keyword>